<keyword evidence="2" id="KW-1185">Reference proteome</keyword>
<proteinExistence type="predicted"/>
<sequence length="180" mass="20399">MSLPHQNLKANVLTRIYAQEASPGKLSKNLIESISPKHLNMSKLSITTKVEKPQKNLQRSFVSAKSDILIKKDLYKQQSLIVSNKKKGLIPNHHLISIENPSLTKLNTFYTSASCKSAVCNENSVNQSKFLSTSQIENPSNNLSFHTDESSYTEFKTKILSIFRNFKNSHIEILKKYDKS</sequence>
<evidence type="ECO:0000313" key="2">
    <source>
        <dbReference type="Proteomes" id="UP000187209"/>
    </source>
</evidence>
<dbReference type="Proteomes" id="UP000187209">
    <property type="component" value="Unassembled WGS sequence"/>
</dbReference>
<gene>
    <name evidence="1" type="ORF">SteCoe_21949</name>
</gene>
<comment type="caution">
    <text evidence="1">The sequence shown here is derived from an EMBL/GenBank/DDBJ whole genome shotgun (WGS) entry which is preliminary data.</text>
</comment>
<name>A0A1R2BNB4_9CILI</name>
<protein>
    <submittedName>
        <fullName evidence="1">Uncharacterized protein</fullName>
    </submittedName>
</protein>
<evidence type="ECO:0000313" key="1">
    <source>
        <dbReference type="EMBL" id="OMJ78271.1"/>
    </source>
</evidence>
<organism evidence="1 2">
    <name type="scientific">Stentor coeruleus</name>
    <dbReference type="NCBI Taxonomy" id="5963"/>
    <lineage>
        <taxon>Eukaryota</taxon>
        <taxon>Sar</taxon>
        <taxon>Alveolata</taxon>
        <taxon>Ciliophora</taxon>
        <taxon>Postciliodesmatophora</taxon>
        <taxon>Heterotrichea</taxon>
        <taxon>Heterotrichida</taxon>
        <taxon>Stentoridae</taxon>
        <taxon>Stentor</taxon>
    </lineage>
</organism>
<accession>A0A1R2BNB4</accession>
<reference evidence="1 2" key="1">
    <citation type="submission" date="2016-11" db="EMBL/GenBank/DDBJ databases">
        <title>The macronuclear genome of Stentor coeruleus: a giant cell with tiny introns.</title>
        <authorList>
            <person name="Slabodnick M."/>
            <person name="Ruby J.G."/>
            <person name="Reiff S.B."/>
            <person name="Swart E.C."/>
            <person name="Gosai S."/>
            <person name="Prabakaran S."/>
            <person name="Witkowska E."/>
            <person name="Larue G.E."/>
            <person name="Fisher S."/>
            <person name="Freeman R.M."/>
            <person name="Gunawardena J."/>
            <person name="Chu W."/>
            <person name="Stover N.A."/>
            <person name="Gregory B.D."/>
            <person name="Nowacki M."/>
            <person name="Derisi J."/>
            <person name="Roy S.W."/>
            <person name="Marshall W.F."/>
            <person name="Sood P."/>
        </authorList>
    </citation>
    <scope>NUCLEOTIDE SEQUENCE [LARGE SCALE GENOMIC DNA]</scope>
    <source>
        <strain evidence="1">WM001</strain>
    </source>
</reference>
<dbReference type="AlphaFoldDB" id="A0A1R2BNB4"/>
<dbReference type="EMBL" id="MPUH01000530">
    <property type="protein sequence ID" value="OMJ78271.1"/>
    <property type="molecule type" value="Genomic_DNA"/>
</dbReference>